<feature type="region of interest" description="Disordered" evidence="1">
    <location>
        <begin position="1"/>
        <end position="65"/>
    </location>
</feature>
<feature type="compositionally biased region" description="Basic residues" evidence="1">
    <location>
        <begin position="334"/>
        <end position="349"/>
    </location>
</feature>
<organism evidence="2">
    <name type="scientific">Penicillium chrysogenum</name>
    <name type="common">Penicillium notatum</name>
    <dbReference type="NCBI Taxonomy" id="5076"/>
    <lineage>
        <taxon>Eukaryota</taxon>
        <taxon>Fungi</taxon>
        <taxon>Dikarya</taxon>
        <taxon>Ascomycota</taxon>
        <taxon>Pezizomycotina</taxon>
        <taxon>Eurotiomycetes</taxon>
        <taxon>Eurotiomycetidae</taxon>
        <taxon>Eurotiales</taxon>
        <taxon>Aspergillaceae</taxon>
        <taxon>Penicillium</taxon>
        <taxon>Penicillium chrysogenum species complex</taxon>
    </lineage>
</organism>
<dbReference type="AlphaFoldDB" id="A0A167TNH7"/>
<dbReference type="PhylomeDB" id="A0A167TNH7"/>
<evidence type="ECO:0000313" key="2">
    <source>
        <dbReference type="EMBL" id="KZN88456.1"/>
    </source>
</evidence>
<gene>
    <name evidence="2" type="ORF">EN45_070310</name>
</gene>
<dbReference type="EMBL" id="CM002799">
    <property type="protein sequence ID" value="KZN88456.1"/>
    <property type="molecule type" value="Genomic_DNA"/>
</dbReference>
<feature type="compositionally biased region" description="Polar residues" evidence="1">
    <location>
        <begin position="27"/>
        <end position="41"/>
    </location>
</feature>
<evidence type="ECO:0000256" key="1">
    <source>
        <dbReference type="SAM" id="MobiDB-lite"/>
    </source>
</evidence>
<protein>
    <submittedName>
        <fullName evidence="2">Uncharacterized protein</fullName>
    </submittedName>
</protein>
<sequence>MLAKAKGLLRRGLRAFGGHTEPVPLSNKENLPSGNKESSPPGNKERTPHSTSKVSQPPSSSNPIKRWLENVSTPVYGSPINKNWDPLQPGSTRLRTTIPRFDASSVGTKFLTTKCIQHFAQLTTPPRYQPDTTINPRPSPSPVTPVLPQPAVTAPSLNHPEKLARSPSLNTMSNTVVHSNEKGQVVTSAQKPAISPSLNTIPDTVVQFNEVLTSVPKSTSSPSLNTIPDTVVHFNEKGQVVASAQKRAYFPDDTGPQHPAKRAKLEPESSAKKRKRSGDTNDDDEWDSDPPTSPEYKISSASDDDDSDTSDAPSSPCVKQVKRDAKQVSVKNGRSLKSKGKRIRKKKKKAWDSDRSMSEPSDLDYESDEEYFIPTGERDELLNNKLTRERAKRLLDAVKLPQGHHLSPDVQQTAHQLLTRGCLPTIHRHWEKDFSTLPESLFFSGKDDKTQRKESNFVLENDKGSEFYAIRAFQELLKICGNVRDYCNILDICPGIYIKKSIEKYLRWALADAGVRVQPDTPPVHVIYCKHQDEDPKEAFEKVAKALESLLDTWQGQLAAPHDGEEGWPALIGFVLCAPVLSVICLDTNPHLQTLTQGIKFLGHFDLSDFDQDAWNTLAIAILVMHIKRTVAKLAKIYGDRFVASLIDNPAMGSPDPDG</sequence>
<feature type="compositionally biased region" description="Low complexity" evidence="1">
    <location>
        <begin position="50"/>
        <end position="63"/>
    </location>
</feature>
<reference evidence="2" key="1">
    <citation type="journal article" date="2014" name="Genome Announc.">
        <title>Complete sequencing and chromosome-scale genome assembly of the industrial progenitor strain P2niaD18 from the penicillin producer Penicillium chrysogenum.</title>
        <authorList>
            <person name="Specht T."/>
            <person name="Dahlmann T.A."/>
            <person name="Zadra I."/>
            <person name="Kurnsteiner H."/>
            <person name="Kuck U."/>
        </authorList>
    </citation>
    <scope>NUCLEOTIDE SEQUENCE [LARGE SCALE GENOMIC DNA]</scope>
    <source>
        <strain evidence="2">P2niaD18</strain>
    </source>
</reference>
<feature type="region of interest" description="Disordered" evidence="1">
    <location>
        <begin position="248"/>
        <end position="366"/>
    </location>
</feature>
<proteinExistence type="predicted"/>
<accession>A0A167TNH7</accession>
<dbReference type="Proteomes" id="UP000076449">
    <property type="component" value="Chromosome II"/>
</dbReference>
<name>A0A167TNH7_PENCH</name>